<feature type="chain" id="PRO_5037183095" evidence="2">
    <location>
        <begin position="21"/>
        <end position="223"/>
    </location>
</feature>
<proteinExistence type="predicted"/>
<reference evidence="3" key="1">
    <citation type="submission" date="2021-01" db="EMBL/GenBank/DDBJ databases">
        <authorList>
            <person name="Zhong Y.L."/>
        </authorList>
    </citation>
    <scope>NUCLEOTIDE SEQUENCE</scope>
    <source>
        <strain evidence="3">KCTC 23302</strain>
    </source>
</reference>
<dbReference type="Proteomes" id="UP000651057">
    <property type="component" value="Unassembled WGS sequence"/>
</dbReference>
<comment type="caution">
    <text evidence="3">The sequence shown here is derived from an EMBL/GenBank/DDBJ whole genome shotgun (WGS) entry which is preliminary data.</text>
</comment>
<organism evidence="3 4">
    <name type="scientific">Aquimarina mytili</name>
    <dbReference type="NCBI Taxonomy" id="874423"/>
    <lineage>
        <taxon>Bacteria</taxon>
        <taxon>Pseudomonadati</taxon>
        <taxon>Bacteroidota</taxon>
        <taxon>Flavobacteriia</taxon>
        <taxon>Flavobacteriales</taxon>
        <taxon>Flavobacteriaceae</taxon>
        <taxon>Aquimarina</taxon>
    </lineage>
</organism>
<dbReference type="AlphaFoldDB" id="A0A937A7B0"/>
<keyword evidence="4" id="KW-1185">Reference proteome</keyword>
<feature type="signal peptide" evidence="2">
    <location>
        <begin position="1"/>
        <end position="20"/>
    </location>
</feature>
<accession>A0A937A7B0</accession>
<gene>
    <name evidence="3" type="ORF">JJQ60_18660</name>
</gene>
<evidence type="ECO:0000256" key="2">
    <source>
        <dbReference type="SAM" id="SignalP"/>
    </source>
</evidence>
<dbReference type="RefSeq" id="WP_201923793.1">
    <property type="nucleotide sequence ID" value="NZ_BAABAX010000012.1"/>
</dbReference>
<keyword evidence="2" id="KW-0732">Signal</keyword>
<protein>
    <submittedName>
        <fullName evidence="3">Uncharacterized protein</fullName>
    </submittedName>
</protein>
<feature type="compositionally biased region" description="Basic and acidic residues" evidence="1">
    <location>
        <begin position="192"/>
        <end position="203"/>
    </location>
</feature>
<evidence type="ECO:0000313" key="3">
    <source>
        <dbReference type="EMBL" id="MBL0685564.1"/>
    </source>
</evidence>
<feature type="region of interest" description="Disordered" evidence="1">
    <location>
        <begin position="192"/>
        <end position="223"/>
    </location>
</feature>
<evidence type="ECO:0000313" key="4">
    <source>
        <dbReference type="Proteomes" id="UP000651057"/>
    </source>
</evidence>
<sequence>MKKMVLFIAALLLVGTTAQAADHKHSDHHDRVAKRYHHKQPITFVEGGVKFFVYPNGEIDFKILKRGVRSRHANWNNNRYNTPGSYGYYNRPYYNNRGIKYDYYGRLKKVGPNYISYTRYDKVRRIGGVYMRYNRRGLLSRVGGLQIYYNRYGVIKYVDGNVHYDGCGYCGVTGCSVTHDPYYNQNWKSKYKRQDHDDDDHYYKNRKRKKKYYDDDNDDDDDD</sequence>
<name>A0A937A7B0_9FLAO</name>
<dbReference type="EMBL" id="JAERQJ010000009">
    <property type="protein sequence ID" value="MBL0685564.1"/>
    <property type="molecule type" value="Genomic_DNA"/>
</dbReference>
<evidence type="ECO:0000256" key="1">
    <source>
        <dbReference type="SAM" id="MobiDB-lite"/>
    </source>
</evidence>